<name>A0A917E973_9SPHN</name>
<dbReference type="AlphaFoldDB" id="A0A917E973"/>
<dbReference type="EMBL" id="BMJM01000008">
    <property type="protein sequence ID" value="GGE16702.1"/>
    <property type="molecule type" value="Genomic_DNA"/>
</dbReference>
<reference evidence="2" key="2">
    <citation type="submission" date="2020-09" db="EMBL/GenBank/DDBJ databases">
        <authorList>
            <person name="Sun Q."/>
            <person name="Zhou Y."/>
        </authorList>
    </citation>
    <scope>NUCLEOTIDE SEQUENCE</scope>
    <source>
        <strain evidence="2">CGMCC 1.15519</strain>
    </source>
</reference>
<sequence>MTKPRPRSIRVIRPDGWTVPRQRLFLKMLAVTGSVDKSCAEANMSVSSAYRLRLHPDGQAFRDGWAQALAASTLLLRELAFDRALNGTREAIRENGEIVGHRTVFNERLLIFLLKRYDHQSWGVPHENLVNSLGRLQPSDVPEAEFVEHELPKDEPERESGFASQ</sequence>
<dbReference type="Proteomes" id="UP000635071">
    <property type="component" value="Unassembled WGS sequence"/>
</dbReference>
<comment type="caution">
    <text evidence="2">The sequence shown here is derived from an EMBL/GenBank/DDBJ whole genome shotgun (WGS) entry which is preliminary data.</text>
</comment>
<feature type="region of interest" description="Disordered" evidence="1">
    <location>
        <begin position="144"/>
        <end position="165"/>
    </location>
</feature>
<organism evidence="2 3">
    <name type="scientific">Sandarakinorhabdus glacialis</name>
    <dbReference type="NCBI Taxonomy" id="1614636"/>
    <lineage>
        <taxon>Bacteria</taxon>
        <taxon>Pseudomonadati</taxon>
        <taxon>Pseudomonadota</taxon>
        <taxon>Alphaproteobacteria</taxon>
        <taxon>Sphingomonadales</taxon>
        <taxon>Sphingosinicellaceae</taxon>
        <taxon>Sandarakinorhabdus</taxon>
    </lineage>
</organism>
<feature type="compositionally biased region" description="Basic and acidic residues" evidence="1">
    <location>
        <begin position="146"/>
        <end position="165"/>
    </location>
</feature>
<accession>A0A917E973</accession>
<evidence type="ECO:0000256" key="1">
    <source>
        <dbReference type="SAM" id="MobiDB-lite"/>
    </source>
</evidence>
<evidence type="ECO:0000313" key="3">
    <source>
        <dbReference type="Proteomes" id="UP000635071"/>
    </source>
</evidence>
<evidence type="ECO:0000313" key="2">
    <source>
        <dbReference type="EMBL" id="GGE16702.1"/>
    </source>
</evidence>
<dbReference type="RefSeq" id="WP_188763199.1">
    <property type="nucleotide sequence ID" value="NZ_BMJM01000008.1"/>
</dbReference>
<keyword evidence="3" id="KW-1185">Reference proteome</keyword>
<protein>
    <submittedName>
        <fullName evidence="2">Uncharacterized protein</fullName>
    </submittedName>
</protein>
<reference evidence="2" key="1">
    <citation type="journal article" date="2014" name="Int. J. Syst. Evol. Microbiol.">
        <title>Complete genome sequence of Corynebacterium casei LMG S-19264T (=DSM 44701T), isolated from a smear-ripened cheese.</title>
        <authorList>
            <consortium name="US DOE Joint Genome Institute (JGI-PGF)"/>
            <person name="Walter F."/>
            <person name="Albersmeier A."/>
            <person name="Kalinowski J."/>
            <person name="Ruckert C."/>
        </authorList>
    </citation>
    <scope>NUCLEOTIDE SEQUENCE</scope>
    <source>
        <strain evidence="2">CGMCC 1.15519</strain>
    </source>
</reference>
<gene>
    <name evidence="2" type="ORF">GCM10011529_23950</name>
</gene>
<proteinExistence type="predicted"/>